<dbReference type="Pfam" id="PF26079">
    <property type="entry name" value="Baseplate_J_C"/>
    <property type="match status" value="1"/>
</dbReference>
<evidence type="ECO:0000313" key="2">
    <source>
        <dbReference type="EMBL" id="NOU53098.1"/>
    </source>
</evidence>
<dbReference type="RefSeq" id="WP_171628134.1">
    <property type="nucleotide sequence ID" value="NZ_JABBPG010000016.1"/>
</dbReference>
<dbReference type="PANTHER" id="PTHR35862:SF1">
    <property type="entry name" value="FELS-2 PROPHAGE PROTEIN"/>
    <property type="match status" value="1"/>
</dbReference>
<evidence type="ECO:0000259" key="1">
    <source>
        <dbReference type="Pfam" id="PF26079"/>
    </source>
</evidence>
<reference evidence="2 3" key="1">
    <citation type="submission" date="2020-04" db="EMBL/GenBank/DDBJ databases">
        <title>Pseudoalteromonas caenipelagi sp. nov., isolated from a tidal flat.</title>
        <authorList>
            <person name="Park S."/>
            <person name="Yoon J.-H."/>
        </authorList>
    </citation>
    <scope>NUCLEOTIDE SEQUENCE [LARGE SCALE GENOMIC DNA]</scope>
    <source>
        <strain evidence="2 3">JBTF-M23</strain>
    </source>
</reference>
<protein>
    <submittedName>
        <fullName evidence="2">Baseplate protein</fullName>
    </submittedName>
</protein>
<dbReference type="PIRSF" id="PIRSF020481">
    <property type="entry name" value="BAP"/>
    <property type="match status" value="1"/>
</dbReference>
<dbReference type="AlphaFoldDB" id="A0A849VKC2"/>
<dbReference type="InterPro" id="IPR052726">
    <property type="entry name" value="Phage_Baseplate_Hub"/>
</dbReference>
<dbReference type="Proteomes" id="UP000586305">
    <property type="component" value="Unassembled WGS sequence"/>
</dbReference>
<gene>
    <name evidence="2" type="ORF">HG263_21595</name>
</gene>
<keyword evidence="3" id="KW-1185">Reference proteome</keyword>
<feature type="domain" description="Baseplate J-like C-terminal" evidence="1">
    <location>
        <begin position="246"/>
        <end position="326"/>
    </location>
</feature>
<comment type="caution">
    <text evidence="2">The sequence shown here is derived from an EMBL/GenBank/DDBJ whole genome shotgun (WGS) entry which is preliminary data.</text>
</comment>
<sequence length="333" mass="35919">MSITNFSAIDLDKLPPPNIIEPISFEQIKNEMLNEYKARYADAEINLASEPAVKLIEVFAYRELMVRQRVNEGAEAVLLAKATDVELDYLGARFGVERQLIDAGDADANPPVPPTFETNDRYRERIQLALEGFSTAGPVGGYVFHALKASPLVKDVAVDAPQFAVAPLTEEQQTGLPTGTTVLQCTYDAGLSEPQPGDVAITVLSTEGSGAPSTELNAAVITALSADDVRPLTDHVRLRATDITEYALSATLHLYPGPDAESVRAQAQASAQSWVNENHKLGRDVTLSGLYAALHLPGVQRVELHSPTTDLVMHGHQAAYCKNVTVELGGRHV</sequence>
<dbReference type="InterPro" id="IPR014507">
    <property type="entry name" value="Baseplate_assembly_J_pred"/>
</dbReference>
<dbReference type="EMBL" id="JABBPG010000016">
    <property type="protein sequence ID" value="NOU53098.1"/>
    <property type="molecule type" value="Genomic_DNA"/>
</dbReference>
<proteinExistence type="predicted"/>
<dbReference type="PANTHER" id="PTHR35862">
    <property type="entry name" value="FELS-2 PROPHAGE PROTEIN"/>
    <property type="match status" value="1"/>
</dbReference>
<dbReference type="InterPro" id="IPR058530">
    <property type="entry name" value="Baseplate_J-like_C"/>
</dbReference>
<evidence type="ECO:0000313" key="3">
    <source>
        <dbReference type="Proteomes" id="UP000586305"/>
    </source>
</evidence>
<accession>A0A849VKC2</accession>
<name>A0A849VKC2_9GAMM</name>
<organism evidence="2 3">
    <name type="scientific">Pseudoalteromonas caenipelagi</name>
    <dbReference type="NCBI Taxonomy" id="2726988"/>
    <lineage>
        <taxon>Bacteria</taxon>
        <taxon>Pseudomonadati</taxon>
        <taxon>Pseudomonadota</taxon>
        <taxon>Gammaproteobacteria</taxon>
        <taxon>Alteromonadales</taxon>
        <taxon>Pseudoalteromonadaceae</taxon>
        <taxon>Pseudoalteromonas</taxon>
    </lineage>
</organism>